<proteinExistence type="predicted"/>
<gene>
    <name evidence="2" type="ORF">CIN_18790</name>
</gene>
<evidence type="ECO:0000313" key="3">
    <source>
        <dbReference type="Proteomes" id="UP000005939"/>
    </source>
</evidence>
<dbReference type="STRING" id="1088868.CIN_18790"/>
<name>G6F2N3_9PROT</name>
<evidence type="ECO:0000313" key="2">
    <source>
        <dbReference type="EMBL" id="EHD13142.1"/>
    </source>
</evidence>
<evidence type="ECO:0000259" key="1">
    <source>
        <dbReference type="Pfam" id="PF13372"/>
    </source>
</evidence>
<dbReference type="PATRIC" id="fig|1088868.3.peg.1885"/>
<dbReference type="OrthoDB" id="311329at2"/>
<protein>
    <recommendedName>
        <fullName evidence="1">Alginate export domain-containing protein</fullName>
    </recommendedName>
</protein>
<dbReference type="InterPro" id="IPR025388">
    <property type="entry name" value="Alginate_export_dom"/>
</dbReference>
<comment type="caution">
    <text evidence="2">The sequence shown here is derived from an EMBL/GenBank/DDBJ whole genome shotgun (WGS) entry which is preliminary data.</text>
</comment>
<accession>G6F2N3</accession>
<sequence length="306" mass="34636">MLENNSDNSYNHNNDRPKTKFIGFDISLFKKKQGAKNGADYKNRSAYVTMTYIHVRDADSSSHYDDNIRGNRNGMNIVGLSFGGIFVPINWLNINKNFTFYGNFVGQQNSHGNNQYRSTEAYGMYIEPGYTFSNLSWKPHIFYRYTRFSGNKNPNGTVKRSYDPFFLIDGKRYTYGGYWPGEIVGMYMVGLSNLQIQQFDITAVPPIHFFTKDDSLTLGVHFYNLSLIHPTGAGFKRGSSHHISNEIDFSGEYNLDENTSFSLLGGVAFSGPVAKKLAINDAPKYVSPNQIGSTSGVLEAYFYKHF</sequence>
<dbReference type="Pfam" id="PF13372">
    <property type="entry name" value="Alginate_exp"/>
    <property type="match status" value="1"/>
</dbReference>
<dbReference type="EMBL" id="AGFR01000010">
    <property type="protein sequence ID" value="EHD13142.1"/>
    <property type="molecule type" value="Genomic_DNA"/>
</dbReference>
<organism evidence="2 3">
    <name type="scientific">Commensalibacter intestini A911</name>
    <dbReference type="NCBI Taxonomy" id="1088868"/>
    <lineage>
        <taxon>Bacteria</taxon>
        <taxon>Pseudomonadati</taxon>
        <taxon>Pseudomonadota</taxon>
        <taxon>Alphaproteobacteria</taxon>
        <taxon>Acetobacterales</taxon>
        <taxon>Acetobacteraceae</taxon>
    </lineage>
</organism>
<dbReference type="eggNOG" id="COG3203">
    <property type="taxonomic scope" value="Bacteria"/>
</dbReference>
<dbReference type="AlphaFoldDB" id="G6F2N3"/>
<feature type="domain" description="Alginate export" evidence="1">
    <location>
        <begin position="95"/>
        <end position="273"/>
    </location>
</feature>
<dbReference type="RefSeq" id="WP_008854869.1">
    <property type="nucleotide sequence ID" value="NZ_AGFR01000010.1"/>
</dbReference>
<reference evidence="2 3" key="1">
    <citation type="submission" date="2011-10" db="EMBL/GenBank/DDBJ databases">
        <title>Genome Sequence of Commensalibacter intestini A911, isolated from Drosophila gut.</title>
        <authorList>
            <person name="Lee W.-J."/>
            <person name="Kim E.-K."/>
        </authorList>
    </citation>
    <scope>NUCLEOTIDE SEQUENCE [LARGE SCALE GENOMIC DNA]</scope>
    <source>
        <strain evidence="2 3">A911</strain>
    </source>
</reference>
<dbReference type="Proteomes" id="UP000005939">
    <property type="component" value="Unassembled WGS sequence"/>
</dbReference>